<dbReference type="InterPro" id="IPR046668">
    <property type="entry name" value="DUF6538"/>
</dbReference>
<name>A0A0P0F186_AZOBR</name>
<dbReference type="RefSeq" id="WP_059399161.1">
    <property type="nucleotide sequence ID" value="NZ_CP012915.1"/>
</dbReference>
<evidence type="ECO:0000313" key="9">
    <source>
        <dbReference type="Proteomes" id="UP001277471"/>
    </source>
</evidence>
<evidence type="ECO:0000313" key="7">
    <source>
        <dbReference type="EMBL" id="QCO11639.1"/>
    </source>
</evidence>
<evidence type="ECO:0000259" key="5">
    <source>
        <dbReference type="PROSITE" id="PS51898"/>
    </source>
</evidence>
<feature type="domain" description="Tyr recombinase" evidence="5">
    <location>
        <begin position="354"/>
        <end position="559"/>
    </location>
</feature>
<dbReference type="SUPFAM" id="SSF56349">
    <property type="entry name" value="DNA breaking-rejoining enzymes"/>
    <property type="match status" value="1"/>
</dbReference>
<dbReference type="Pfam" id="PF20172">
    <property type="entry name" value="DUF6538"/>
    <property type="match status" value="1"/>
</dbReference>
<dbReference type="KEGG" id="abf:AMK58_15420"/>
<dbReference type="Proteomes" id="UP001277471">
    <property type="component" value="Unassembled WGS sequence"/>
</dbReference>
<proteinExistence type="inferred from homology"/>
<dbReference type="PROSITE" id="PS51898">
    <property type="entry name" value="TYR_RECOMBINASE"/>
    <property type="match status" value="1"/>
</dbReference>
<keyword evidence="3" id="KW-0238">DNA-binding</keyword>
<reference evidence="6 9" key="2">
    <citation type="submission" date="2023-11" db="EMBL/GenBank/DDBJ databases">
        <title>MicrobeMod: A computational toolkit for identifying prokaryotic methylation and restriction-modification with nanopore sequencing.</title>
        <authorList>
            <person name="Crits-Christoph A."/>
            <person name="Kang S.C."/>
            <person name="Lee H."/>
            <person name="Ostrov N."/>
        </authorList>
    </citation>
    <scope>NUCLEOTIDE SEQUENCE [LARGE SCALE GENOMIC DNA]</scope>
    <source>
        <strain evidence="6 9">ATCC 29145</strain>
    </source>
</reference>
<accession>A0A0P0F186</accession>
<evidence type="ECO:0000313" key="8">
    <source>
        <dbReference type="Proteomes" id="UP000298774"/>
    </source>
</evidence>
<dbReference type="PANTHER" id="PTHR30349">
    <property type="entry name" value="PHAGE INTEGRASE-RELATED"/>
    <property type="match status" value="1"/>
</dbReference>
<evidence type="ECO:0000313" key="6">
    <source>
        <dbReference type="EMBL" id="MDX5951464.1"/>
    </source>
</evidence>
<dbReference type="Proteomes" id="UP000298774">
    <property type="component" value="Plasmid p1"/>
</dbReference>
<geneLocation type="plasmid" evidence="7 8">
    <name>p1</name>
</geneLocation>
<keyword evidence="4" id="KW-0233">DNA recombination</keyword>
<dbReference type="Gene3D" id="1.10.443.10">
    <property type="entry name" value="Intergrase catalytic core"/>
    <property type="match status" value="1"/>
</dbReference>
<dbReference type="InterPro" id="IPR013762">
    <property type="entry name" value="Integrase-like_cat_sf"/>
</dbReference>
<reference evidence="7 8" key="1">
    <citation type="submission" date="2018-09" db="EMBL/GenBank/DDBJ databases">
        <title>Whole genome based analysis of evolution and adaptive divergence in Indian and Brazilian strains of Azospirillum brasilense.</title>
        <authorList>
            <person name="Singh C."/>
            <person name="Tripathi A.K."/>
        </authorList>
    </citation>
    <scope>NUCLEOTIDE SEQUENCE [LARGE SCALE GENOMIC DNA]</scope>
    <source>
        <strain evidence="7 8">MTCC4038</strain>
        <plasmid evidence="7 8">p1</plasmid>
    </source>
</reference>
<keyword evidence="9" id="KW-1185">Reference proteome</keyword>
<protein>
    <submittedName>
        <fullName evidence="6">Tyrosine-type recombinase/integrase</fullName>
    </submittedName>
</protein>
<organism evidence="7 8">
    <name type="scientific">Azospirillum brasilense</name>
    <dbReference type="NCBI Taxonomy" id="192"/>
    <lineage>
        <taxon>Bacteria</taxon>
        <taxon>Pseudomonadati</taxon>
        <taxon>Pseudomonadota</taxon>
        <taxon>Alphaproteobacteria</taxon>
        <taxon>Rhodospirillales</taxon>
        <taxon>Azospirillaceae</taxon>
        <taxon>Azospirillum</taxon>
    </lineage>
</organism>
<evidence type="ECO:0000256" key="1">
    <source>
        <dbReference type="ARBA" id="ARBA00008857"/>
    </source>
</evidence>
<dbReference type="Pfam" id="PF00589">
    <property type="entry name" value="Phage_integrase"/>
    <property type="match status" value="1"/>
</dbReference>
<evidence type="ECO:0000256" key="4">
    <source>
        <dbReference type="ARBA" id="ARBA00023172"/>
    </source>
</evidence>
<dbReference type="AlphaFoldDB" id="A0A0P0F186"/>
<dbReference type="GO" id="GO:0003677">
    <property type="term" value="F:DNA binding"/>
    <property type="evidence" value="ECO:0007669"/>
    <property type="project" value="UniProtKB-KW"/>
</dbReference>
<dbReference type="CDD" id="cd01184">
    <property type="entry name" value="INT_C_like_1"/>
    <property type="match status" value="1"/>
</dbReference>
<dbReference type="InterPro" id="IPR010998">
    <property type="entry name" value="Integrase_recombinase_N"/>
</dbReference>
<sequence>MSSYLKRKGDRMVFRRRIPQSLIPRFGRSELAISLGDLGPRAARAKARALAARSDELFSMVSRNLHLSPDEVTELARRWFSSTTAEYEERLRAIPPGDSARAAHERQLAEDDRESTRVMLADNQWPAASAIADRLLADAGIEHWEGEEAAYRDLCRMILRASAQAAEIHLARLKGDYSAAPSDPAFIEKPEPVIVRVEVPTPPPAETTAPTKSAPEAPLFSTAVASYTAEKNRAGEWRGSTEHQYRRFYELFSGFLGDKPVNAYARADIGRWVEALQQIPSTYGQSTVLRGKTLKELAAYTAANPSVDPVTARTVQKHTIALSGFFGWCRDRGHINDNPVTRAFRYKKDRRAREQRAAWEAPELNKLFASPIWTGCKSEARRSAPGTLMLRDALFWIPLIAVFSGMRLEEIAALRVEDVQTDSGIAFFDITPAGGKLLKTAAAVRRVPVHKELVGVGFLRYVEQQRRAKVERLFPELQPGGPDKRFGFYPTKKLSRYFDAVGIPDLDVHGFRHAAITGLQRAEVAEPIIRDLVGHEGNGSETHRYSKGYPLPQLADALNRLTYPGLRLEHLRARIKTSLGPS</sequence>
<dbReference type="GO" id="GO:0006310">
    <property type="term" value="P:DNA recombination"/>
    <property type="evidence" value="ECO:0007669"/>
    <property type="project" value="UniProtKB-KW"/>
</dbReference>
<evidence type="ECO:0000256" key="2">
    <source>
        <dbReference type="ARBA" id="ARBA00022908"/>
    </source>
</evidence>
<dbReference type="EMBL" id="JAWXYC010000003">
    <property type="protein sequence ID" value="MDX5951464.1"/>
    <property type="molecule type" value="Genomic_DNA"/>
</dbReference>
<keyword evidence="7" id="KW-0614">Plasmid</keyword>
<dbReference type="InterPro" id="IPR011010">
    <property type="entry name" value="DNA_brk_join_enz"/>
</dbReference>
<dbReference type="GeneID" id="56452953"/>
<dbReference type="EMBL" id="CP032340">
    <property type="protein sequence ID" value="QCO11639.1"/>
    <property type="molecule type" value="Genomic_DNA"/>
</dbReference>
<dbReference type="InterPro" id="IPR002104">
    <property type="entry name" value="Integrase_catalytic"/>
</dbReference>
<dbReference type="Gene3D" id="1.10.150.130">
    <property type="match status" value="1"/>
</dbReference>
<evidence type="ECO:0000256" key="3">
    <source>
        <dbReference type="ARBA" id="ARBA00023125"/>
    </source>
</evidence>
<dbReference type="PANTHER" id="PTHR30349:SF41">
    <property type="entry name" value="INTEGRASE_RECOMBINASE PROTEIN MJ0367-RELATED"/>
    <property type="match status" value="1"/>
</dbReference>
<comment type="similarity">
    <text evidence="1">Belongs to the 'phage' integrase family.</text>
</comment>
<keyword evidence="2" id="KW-0229">DNA integration</keyword>
<dbReference type="GO" id="GO:0015074">
    <property type="term" value="P:DNA integration"/>
    <property type="evidence" value="ECO:0007669"/>
    <property type="project" value="UniProtKB-KW"/>
</dbReference>
<dbReference type="InterPro" id="IPR050090">
    <property type="entry name" value="Tyrosine_recombinase_XerCD"/>
</dbReference>
<gene>
    <name evidence="7" type="ORF">D3868_22025</name>
    <name evidence="6" type="ORF">SIM66_09700</name>
</gene>